<dbReference type="PhylomeDB" id="A0A0G4EQM8"/>
<protein>
    <submittedName>
        <fullName evidence="4">Uncharacterized protein</fullName>
    </submittedName>
</protein>
<feature type="compositionally biased region" description="Low complexity" evidence="3">
    <location>
        <begin position="1"/>
        <end position="20"/>
    </location>
</feature>
<reference evidence="4 5" key="1">
    <citation type="submission" date="2014-11" db="EMBL/GenBank/DDBJ databases">
        <authorList>
            <person name="Zhu J."/>
            <person name="Qi W."/>
            <person name="Song R."/>
        </authorList>
    </citation>
    <scope>NUCLEOTIDE SEQUENCE [LARGE SCALE GENOMIC DNA]</scope>
</reference>
<evidence type="ECO:0000256" key="1">
    <source>
        <dbReference type="ARBA" id="ARBA00022737"/>
    </source>
</evidence>
<name>A0A0G4EQM8_VITBC</name>
<evidence type="ECO:0000313" key="5">
    <source>
        <dbReference type="Proteomes" id="UP000041254"/>
    </source>
</evidence>
<dbReference type="AlphaFoldDB" id="A0A0G4EQM8"/>
<sequence length="436" mass="47098">MKSLSGSSGRRRAAAASSRSPVDDMPSSSQSQQKPSYERQLDALLSPQGFSLGEMYDGDGRECDGPANRQLASMILCRTPDADSQVSALCSHERGADPSAAISIALNERLAAPISLLSMAIDDETDSSSPMWLFTADKGLHDDRRLDLPLWPSREVQRAVLEALIEAGADVNGGDPRPLAVARWCANLTAVEVLLKRGAAVRGLQLGHLPNPCLLPPSPGPQYYSALLDVYRRLFDHDRTLATEQLEDSGATPMYIAGSAGSPSLPTDVMCSYLDLLAEHGASLTARNGKGFTPLDRAVLMGAPCVVEWMCERLGAEEINRKNGKGFLPLELAGYDLSKEKRPADYIDKRKQVVCVLLQHGASPDSMRTDNPMQRRAYSLVSDIDREMRQRPPPPSPSPRCPPPIVEFSYPPRLTAAAAALGRSQAGGKTSQDHGQ</sequence>
<dbReference type="InParanoid" id="A0A0G4EQM8"/>
<feature type="compositionally biased region" description="Pro residues" evidence="3">
    <location>
        <begin position="391"/>
        <end position="405"/>
    </location>
</feature>
<dbReference type="Gene3D" id="1.25.40.20">
    <property type="entry name" value="Ankyrin repeat-containing domain"/>
    <property type="match status" value="1"/>
</dbReference>
<dbReference type="Proteomes" id="UP000041254">
    <property type="component" value="Unassembled WGS sequence"/>
</dbReference>
<feature type="region of interest" description="Disordered" evidence="3">
    <location>
        <begin position="383"/>
        <end position="409"/>
    </location>
</feature>
<dbReference type="STRING" id="1169540.A0A0G4EQM8"/>
<accession>A0A0G4EQM8</accession>
<dbReference type="InterPro" id="IPR036770">
    <property type="entry name" value="Ankyrin_rpt-contain_sf"/>
</dbReference>
<evidence type="ECO:0000256" key="3">
    <source>
        <dbReference type="SAM" id="MobiDB-lite"/>
    </source>
</evidence>
<keyword evidence="2" id="KW-0040">ANK repeat</keyword>
<dbReference type="VEuPathDB" id="CryptoDB:Vbra_12718"/>
<dbReference type="PANTHER" id="PTHR24189">
    <property type="entry name" value="MYOTROPHIN"/>
    <property type="match status" value="1"/>
</dbReference>
<dbReference type="InterPro" id="IPR050745">
    <property type="entry name" value="Multifunctional_regulatory"/>
</dbReference>
<evidence type="ECO:0000256" key="2">
    <source>
        <dbReference type="ARBA" id="ARBA00023043"/>
    </source>
</evidence>
<organism evidence="4 5">
    <name type="scientific">Vitrella brassicaformis (strain CCMP3155)</name>
    <dbReference type="NCBI Taxonomy" id="1169540"/>
    <lineage>
        <taxon>Eukaryota</taxon>
        <taxon>Sar</taxon>
        <taxon>Alveolata</taxon>
        <taxon>Colpodellida</taxon>
        <taxon>Vitrellaceae</taxon>
        <taxon>Vitrella</taxon>
    </lineage>
</organism>
<gene>
    <name evidence="4" type="ORF">Vbra_12718</name>
</gene>
<dbReference type="SUPFAM" id="SSF48403">
    <property type="entry name" value="Ankyrin repeat"/>
    <property type="match status" value="1"/>
</dbReference>
<evidence type="ECO:0000313" key="4">
    <source>
        <dbReference type="EMBL" id="CEL99941.1"/>
    </source>
</evidence>
<keyword evidence="1" id="KW-0677">Repeat</keyword>
<feature type="region of interest" description="Disordered" evidence="3">
    <location>
        <begin position="417"/>
        <end position="436"/>
    </location>
</feature>
<feature type="region of interest" description="Disordered" evidence="3">
    <location>
        <begin position="1"/>
        <end position="39"/>
    </location>
</feature>
<proteinExistence type="predicted"/>
<dbReference type="EMBL" id="CDMY01000292">
    <property type="protein sequence ID" value="CEL99941.1"/>
    <property type="molecule type" value="Genomic_DNA"/>
</dbReference>
<keyword evidence="5" id="KW-1185">Reference proteome</keyword>